<keyword evidence="2" id="KW-0732">Signal</keyword>
<comment type="caution">
    <text evidence="3">The sequence shown here is derived from an EMBL/GenBank/DDBJ whole genome shotgun (WGS) entry which is preliminary data.</text>
</comment>
<protein>
    <recommendedName>
        <fullName evidence="5">EF-hand domain-containing protein</fullName>
    </recommendedName>
</protein>
<dbReference type="Proteomes" id="UP001176429">
    <property type="component" value="Unassembled WGS sequence"/>
</dbReference>
<feature type="signal peptide" evidence="2">
    <location>
        <begin position="1"/>
        <end position="24"/>
    </location>
</feature>
<proteinExistence type="predicted"/>
<feature type="compositionally biased region" description="Basic and acidic residues" evidence="1">
    <location>
        <begin position="36"/>
        <end position="45"/>
    </location>
</feature>
<gene>
    <name evidence="3" type="ORF">Q5H93_02085</name>
</gene>
<evidence type="ECO:0008006" key="5">
    <source>
        <dbReference type="Google" id="ProtNLM"/>
    </source>
</evidence>
<evidence type="ECO:0000313" key="3">
    <source>
        <dbReference type="EMBL" id="MDO7873504.1"/>
    </source>
</evidence>
<sequence length="91" mass="9259">MLLKSFLRPLAAACICAAALSACSSGTKPGDTNVETGHDKERPLTHEVGGTAGGDSVTAGLQADTTHRPTGKDLLKEAGKAVDRNKDGIAD</sequence>
<feature type="region of interest" description="Disordered" evidence="1">
    <location>
        <begin position="23"/>
        <end position="91"/>
    </location>
</feature>
<dbReference type="PROSITE" id="PS51257">
    <property type="entry name" value="PROKAR_LIPOPROTEIN"/>
    <property type="match status" value="1"/>
</dbReference>
<evidence type="ECO:0000256" key="2">
    <source>
        <dbReference type="SAM" id="SignalP"/>
    </source>
</evidence>
<accession>A0ABT9B725</accession>
<keyword evidence="4" id="KW-1185">Reference proteome</keyword>
<feature type="compositionally biased region" description="Basic and acidic residues" evidence="1">
    <location>
        <begin position="65"/>
        <end position="91"/>
    </location>
</feature>
<dbReference type="EMBL" id="JAUQSY010000001">
    <property type="protein sequence ID" value="MDO7873504.1"/>
    <property type="molecule type" value="Genomic_DNA"/>
</dbReference>
<feature type="chain" id="PRO_5046194691" description="EF-hand domain-containing protein" evidence="2">
    <location>
        <begin position="25"/>
        <end position="91"/>
    </location>
</feature>
<organism evidence="3 4">
    <name type="scientific">Hymenobacter aranciens</name>
    <dbReference type="NCBI Taxonomy" id="3063996"/>
    <lineage>
        <taxon>Bacteria</taxon>
        <taxon>Pseudomonadati</taxon>
        <taxon>Bacteroidota</taxon>
        <taxon>Cytophagia</taxon>
        <taxon>Cytophagales</taxon>
        <taxon>Hymenobacteraceae</taxon>
        <taxon>Hymenobacter</taxon>
    </lineage>
</organism>
<evidence type="ECO:0000313" key="4">
    <source>
        <dbReference type="Proteomes" id="UP001176429"/>
    </source>
</evidence>
<name>A0ABT9B725_9BACT</name>
<reference evidence="3" key="1">
    <citation type="submission" date="2023-07" db="EMBL/GenBank/DDBJ databases">
        <authorList>
            <person name="Kim M.K."/>
        </authorList>
    </citation>
    <scope>NUCLEOTIDE SEQUENCE</scope>
    <source>
        <strain evidence="3">ASUV-10-1</strain>
    </source>
</reference>
<evidence type="ECO:0000256" key="1">
    <source>
        <dbReference type="SAM" id="MobiDB-lite"/>
    </source>
</evidence>
<dbReference type="RefSeq" id="WP_305004819.1">
    <property type="nucleotide sequence ID" value="NZ_JAUQSY010000001.1"/>
</dbReference>